<dbReference type="PANTHER" id="PTHR16305:SF35">
    <property type="entry name" value="TRANSCRIPTIONAL ACTIVATOR DOMAIN"/>
    <property type="match status" value="1"/>
</dbReference>
<dbReference type="InterPro" id="IPR000792">
    <property type="entry name" value="Tscrpt_reg_LuxR_C"/>
</dbReference>
<dbReference type="Gene3D" id="1.10.10.10">
    <property type="entry name" value="Winged helix-like DNA-binding domain superfamily/Winged helix DNA-binding domain"/>
    <property type="match status" value="1"/>
</dbReference>
<keyword evidence="2" id="KW-0067">ATP-binding</keyword>
<dbReference type="InterPro" id="IPR016032">
    <property type="entry name" value="Sig_transdc_resp-reg_C-effctor"/>
</dbReference>
<sequence>MELHGRDPELAAVDRLLAHARDRRGGAVVVRGHPGIGKTMVLSAARRSAEAAGMTVLTTNGAEAESALPFAGLHQLLAPLLGDLPALTPRLQSTLRGAFGLQDSRPDLFTVGLAVLELLGDRAARTPLLIVAEDAHWLDPETLDVLVFVARRLTAEPIAALMAVRAQHTGVLSGTGLSQLLLAELDAEAAGRVLADHAPGLAPGLRDRILAEAAGNPLALVELPRVLTVDAGELLPLNERLESAFADRYAQLPAPTRAVVAAFSADTGCALPALLAAARALTGAPVQAGAIQPAIDAGLVQIQDRRLRFRHPLVRSAVYRAAGDIARLTLHAALADGLADDPDRRAWHRSAATLGTDEQVSADLVAAAERALERGALGVAVTDLDRASELTADPARRSSLLLRAAELASQLLDRQIAVRLTGKAESARADPAQGDAADRARLALVREIVDPGDFRDSGRLDLLCDLALAALADGFPQLAATLCFRAASRCWWAGLPPEAGARVTAVLGKLGLAADDPAALAIAAYAQVDVHGPAVLRQLPSLVPDRSDVDGMRFLGGAALILGDFVTASSFMGTATAGYRSQGRAALLARNLSSTGFIRLWLGRWPAVRADLEEAESLAEEIGDHFWIVAARSAQALLEAMCGNHETAVRLADSVLASPLVVGVRFVAQAAQHARGMAANAAGRHDEALDLLLRVFDPSDDTHHPDMCGWALPDLADAAVRSARHETAVRSARHDPAVRSARHDPAVRSARHDAVRAILAVAAERAARFPSPMLHRSLAYAEAVLAPERDAASAYRKALSMDLAAWPVHRARLQLAYGAWLRRERRILESRIPLRAARDGFDALGAAAWGRLAREELRAAGEESAGRATPSGEQLTPQELQTALLAAAGLTNREIGQRLFMSHRTVSSHLYRIFPKLGVTNRAQLRAALDALPHD</sequence>
<dbReference type="InterPro" id="IPR041664">
    <property type="entry name" value="AAA_16"/>
</dbReference>
<dbReference type="InterPro" id="IPR027417">
    <property type="entry name" value="P-loop_NTPase"/>
</dbReference>
<dbReference type="SUPFAM" id="SSF52540">
    <property type="entry name" value="P-loop containing nucleoside triphosphate hydrolases"/>
    <property type="match status" value="1"/>
</dbReference>
<organism evidence="4 5">
    <name type="scientific">Actinoplanes ianthinogenes</name>
    <dbReference type="NCBI Taxonomy" id="122358"/>
    <lineage>
        <taxon>Bacteria</taxon>
        <taxon>Bacillati</taxon>
        <taxon>Actinomycetota</taxon>
        <taxon>Actinomycetes</taxon>
        <taxon>Micromonosporales</taxon>
        <taxon>Micromonosporaceae</taxon>
        <taxon>Actinoplanes</taxon>
    </lineage>
</organism>
<evidence type="ECO:0000256" key="2">
    <source>
        <dbReference type="ARBA" id="ARBA00022840"/>
    </source>
</evidence>
<dbReference type="SUPFAM" id="SSF46894">
    <property type="entry name" value="C-terminal effector domain of the bipartite response regulators"/>
    <property type="match status" value="1"/>
</dbReference>
<gene>
    <name evidence="4" type="ORF">Aiant_77120</name>
</gene>
<evidence type="ECO:0000259" key="3">
    <source>
        <dbReference type="PROSITE" id="PS50043"/>
    </source>
</evidence>
<dbReference type="RefSeq" id="WP_229830304.1">
    <property type="nucleotide sequence ID" value="NZ_AP023356.1"/>
</dbReference>
<dbReference type="SMART" id="SM00421">
    <property type="entry name" value="HTH_LUXR"/>
    <property type="match status" value="1"/>
</dbReference>
<keyword evidence="1" id="KW-0547">Nucleotide-binding</keyword>
<name>A0ABN6CPB0_9ACTN</name>
<dbReference type="Pfam" id="PF13191">
    <property type="entry name" value="AAA_16"/>
    <property type="match status" value="1"/>
</dbReference>
<reference evidence="4 5" key="1">
    <citation type="submission" date="2020-08" db="EMBL/GenBank/DDBJ databases">
        <title>Whole genome shotgun sequence of Actinoplanes ianthinogenes NBRC 13996.</title>
        <authorList>
            <person name="Komaki H."/>
            <person name="Tamura T."/>
        </authorList>
    </citation>
    <scope>NUCLEOTIDE SEQUENCE [LARGE SCALE GENOMIC DNA]</scope>
    <source>
        <strain evidence="4 5">NBRC 13996</strain>
    </source>
</reference>
<dbReference type="Gene3D" id="1.25.40.10">
    <property type="entry name" value="Tetratricopeptide repeat domain"/>
    <property type="match status" value="1"/>
</dbReference>
<dbReference type="PROSITE" id="PS00622">
    <property type="entry name" value="HTH_LUXR_1"/>
    <property type="match status" value="1"/>
</dbReference>
<protein>
    <submittedName>
        <fullName evidence="4">LuxR family transcriptional regulator</fullName>
    </submittedName>
</protein>
<dbReference type="PROSITE" id="PS50043">
    <property type="entry name" value="HTH_LUXR_2"/>
    <property type="match status" value="1"/>
</dbReference>
<dbReference type="InterPro" id="IPR011990">
    <property type="entry name" value="TPR-like_helical_dom_sf"/>
</dbReference>
<dbReference type="CDD" id="cd06170">
    <property type="entry name" value="LuxR_C_like"/>
    <property type="match status" value="1"/>
</dbReference>
<dbReference type="PANTHER" id="PTHR16305">
    <property type="entry name" value="TESTICULAR SOLUBLE ADENYLYL CYCLASE"/>
    <property type="match status" value="1"/>
</dbReference>
<dbReference type="PRINTS" id="PR00038">
    <property type="entry name" value="HTHLUXR"/>
</dbReference>
<evidence type="ECO:0000256" key="1">
    <source>
        <dbReference type="ARBA" id="ARBA00022741"/>
    </source>
</evidence>
<evidence type="ECO:0000313" key="4">
    <source>
        <dbReference type="EMBL" id="BCJ47055.1"/>
    </source>
</evidence>
<dbReference type="Proteomes" id="UP000676967">
    <property type="component" value="Chromosome"/>
</dbReference>
<dbReference type="SUPFAM" id="SSF48452">
    <property type="entry name" value="TPR-like"/>
    <property type="match status" value="1"/>
</dbReference>
<accession>A0ABN6CPB0</accession>
<proteinExistence type="predicted"/>
<dbReference type="EMBL" id="AP023356">
    <property type="protein sequence ID" value="BCJ47055.1"/>
    <property type="molecule type" value="Genomic_DNA"/>
</dbReference>
<feature type="domain" description="HTH luxR-type" evidence="3">
    <location>
        <begin position="868"/>
        <end position="933"/>
    </location>
</feature>
<keyword evidence="5" id="KW-1185">Reference proteome</keyword>
<dbReference type="Pfam" id="PF00196">
    <property type="entry name" value="GerE"/>
    <property type="match status" value="1"/>
</dbReference>
<evidence type="ECO:0000313" key="5">
    <source>
        <dbReference type="Proteomes" id="UP000676967"/>
    </source>
</evidence>
<dbReference type="InterPro" id="IPR036388">
    <property type="entry name" value="WH-like_DNA-bd_sf"/>
</dbReference>